<dbReference type="GO" id="GO:0003723">
    <property type="term" value="F:RNA binding"/>
    <property type="evidence" value="ECO:0007669"/>
    <property type="project" value="TreeGrafter"/>
</dbReference>
<keyword evidence="3" id="KW-1185">Reference proteome</keyword>
<keyword evidence="1" id="KW-0378">Hydrolase</keyword>
<dbReference type="AlphaFoldDB" id="A0A914XPW3"/>
<evidence type="ECO:0000313" key="3">
    <source>
        <dbReference type="Proteomes" id="UP000887577"/>
    </source>
</evidence>
<protein>
    <submittedName>
        <fullName evidence="4">Uncharacterized protein</fullName>
    </submittedName>
</protein>
<dbReference type="InterPro" id="IPR027417">
    <property type="entry name" value="P-loop_NTPase"/>
</dbReference>
<keyword evidence="2" id="KW-0547">Nucleotide-binding</keyword>
<organism evidence="3 4">
    <name type="scientific">Panagrolaimus superbus</name>
    <dbReference type="NCBI Taxonomy" id="310955"/>
    <lineage>
        <taxon>Eukaryota</taxon>
        <taxon>Metazoa</taxon>
        <taxon>Ecdysozoa</taxon>
        <taxon>Nematoda</taxon>
        <taxon>Chromadorea</taxon>
        <taxon>Rhabditida</taxon>
        <taxon>Tylenchina</taxon>
        <taxon>Panagrolaimomorpha</taxon>
        <taxon>Panagrolaimoidea</taxon>
        <taxon>Panagrolaimidae</taxon>
        <taxon>Panagrolaimus</taxon>
    </lineage>
</organism>
<dbReference type="PANTHER" id="PTHR18934">
    <property type="entry name" value="ATP-DEPENDENT RNA HELICASE"/>
    <property type="match status" value="1"/>
</dbReference>
<dbReference type="Gene3D" id="3.40.50.300">
    <property type="entry name" value="P-loop containing nucleotide triphosphate hydrolases"/>
    <property type="match status" value="1"/>
</dbReference>
<keyword evidence="2" id="KW-0347">Helicase</keyword>
<dbReference type="PANTHER" id="PTHR18934:SF221">
    <property type="entry name" value="ATP-DEPENDENT RNA HELICASE DHX34-RELATED"/>
    <property type="match status" value="1"/>
</dbReference>
<dbReference type="SUPFAM" id="SSF52540">
    <property type="entry name" value="P-loop containing nucleoside triphosphate hydrolases"/>
    <property type="match status" value="1"/>
</dbReference>
<evidence type="ECO:0000313" key="4">
    <source>
        <dbReference type="WBParaSite" id="PSU_v2.g10055.t1"/>
    </source>
</evidence>
<sequence length="148" mass="17476">MYCWDKYKKRLMRQFFGDEKERQEFEDFVNLCEKRGQKCDHTGIKHEPKKYDSKLACRVKFIDEYVDVSSLNDLPEGTIPCFLDLAAIFYQNCNRNEFEKLLKIRETQKSLPIAEYRRHILDTLKENQILILAGDTGCGKSTQALLRV</sequence>
<evidence type="ECO:0000256" key="1">
    <source>
        <dbReference type="ARBA" id="ARBA00022801"/>
    </source>
</evidence>
<accession>A0A914XPW3</accession>
<evidence type="ECO:0000256" key="2">
    <source>
        <dbReference type="ARBA" id="ARBA00022806"/>
    </source>
</evidence>
<keyword evidence="2" id="KW-0067">ATP-binding</keyword>
<dbReference type="Proteomes" id="UP000887577">
    <property type="component" value="Unplaced"/>
</dbReference>
<dbReference type="GO" id="GO:0016787">
    <property type="term" value="F:hydrolase activity"/>
    <property type="evidence" value="ECO:0007669"/>
    <property type="project" value="UniProtKB-KW"/>
</dbReference>
<dbReference type="GO" id="GO:0004386">
    <property type="term" value="F:helicase activity"/>
    <property type="evidence" value="ECO:0007669"/>
    <property type="project" value="UniProtKB-KW"/>
</dbReference>
<name>A0A914XPW3_9BILA</name>
<proteinExistence type="predicted"/>
<dbReference type="WBParaSite" id="PSU_v2.g10055.t1">
    <property type="protein sequence ID" value="PSU_v2.g10055.t1"/>
    <property type="gene ID" value="PSU_v2.g10055"/>
</dbReference>
<reference evidence="4" key="1">
    <citation type="submission" date="2022-11" db="UniProtKB">
        <authorList>
            <consortium name="WormBaseParasite"/>
        </authorList>
    </citation>
    <scope>IDENTIFICATION</scope>
</reference>